<dbReference type="AlphaFoldDB" id="A0A9D1R696"/>
<dbReference type="GO" id="GO:0000155">
    <property type="term" value="F:phosphorelay sensor kinase activity"/>
    <property type="evidence" value="ECO:0007669"/>
    <property type="project" value="InterPro"/>
</dbReference>
<dbReference type="SMART" id="SM00388">
    <property type="entry name" value="HisKA"/>
    <property type="match status" value="1"/>
</dbReference>
<evidence type="ECO:0000256" key="1">
    <source>
        <dbReference type="ARBA" id="ARBA00000085"/>
    </source>
</evidence>
<gene>
    <name evidence="10" type="ORF">H9742_12385</name>
</gene>
<dbReference type="GO" id="GO:0005886">
    <property type="term" value="C:plasma membrane"/>
    <property type="evidence" value="ECO:0007669"/>
    <property type="project" value="TreeGrafter"/>
</dbReference>
<dbReference type="SMART" id="SM00387">
    <property type="entry name" value="HATPase_c"/>
    <property type="match status" value="1"/>
</dbReference>
<evidence type="ECO:0000256" key="6">
    <source>
        <dbReference type="ARBA" id="ARBA00022777"/>
    </source>
</evidence>
<reference evidence="10" key="2">
    <citation type="submission" date="2021-04" db="EMBL/GenBank/DDBJ databases">
        <authorList>
            <person name="Gilroy R."/>
        </authorList>
    </citation>
    <scope>NUCLEOTIDE SEQUENCE</scope>
    <source>
        <strain evidence="10">CHK195-6426</strain>
    </source>
</reference>
<reference evidence="10" key="1">
    <citation type="journal article" date="2021" name="PeerJ">
        <title>Extensive microbial diversity within the chicken gut microbiome revealed by metagenomics and culture.</title>
        <authorList>
            <person name="Gilroy R."/>
            <person name="Ravi A."/>
            <person name="Getino M."/>
            <person name="Pursley I."/>
            <person name="Horton D.L."/>
            <person name="Alikhan N.F."/>
            <person name="Baker D."/>
            <person name="Gharbi K."/>
            <person name="Hall N."/>
            <person name="Watson M."/>
            <person name="Adriaenssens E.M."/>
            <person name="Foster-Nyarko E."/>
            <person name="Jarju S."/>
            <person name="Secka A."/>
            <person name="Antonio M."/>
            <person name="Oren A."/>
            <person name="Chaudhuri R.R."/>
            <person name="La Ragione R."/>
            <person name="Hildebrand F."/>
            <person name="Pallen M.J."/>
        </authorList>
    </citation>
    <scope>NUCLEOTIDE SEQUENCE</scope>
    <source>
        <strain evidence="10">CHK195-6426</strain>
    </source>
</reference>
<dbReference type="Pfam" id="PF00512">
    <property type="entry name" value="HisKA"/>
    <property type="match status" value="1"/>
</dbReference>
<keyword evidence="4" id="KW-0597">Phosphoprotein</keyword>
<comment type="subcellular location">
    <subcellularLocation>
        <location evidence="2">Membrane</location>
    </subcellularLocation>
</comment>
<keyword evidence="6 10" id="KW-0418">Kinase</keyword>
<dbReference type="CDD" id="cd00082">
    <property type="entry name" value="HisKA"/>
    <property type="match status" value="1"/>
</dbReference>
<feature type="transmembrane region" description="Helical" evidence="8">
    <location>
        <begin position="156"/>
        <end position="178"/>
    </location>
</feature>
<dbReference type="CDD" id="cd00075">
    <property type="entry name" value="HATPase"/>
    <property type="match status" value="1"/>
</dbReference>
<keyword evidence="5" id="KW-0808">Transferase</keyword>
<dbReference type="Pfam" id="PF02518">
    <property type="entry name" value="HATPase_c"/>
    <property type="match status" value="1"/>
</dbReference>
<evidence type="ECO:0000313" key="11">
    <source>
        <dbReference type="Proteomes" id="UP000824265"/>
    </source>
</evidence>
<dbReference type="GO" id="GO:0016036">
    <property type="term" value="P:cellular response to phosphate starvation"/>
    <property type="evidence" value="ECO:0007669"/>
    <property type="project" value="TreeGrafter"/>
</dbReference>
<evidence type="ECO:0000259" key="9">
    <source>
        <dbReference type="PROSITE" id="PS50109"/>
    </source>
</evidence>
<keyword evidence="7" id="KW-0902">Two-component regulatory system</keyword>
<keyword evidence="8" id="KW-0812">Transmembrane</keyword>
<feature type="domain" description="Histidine kinase" evidence="9">
    <location>
        <begin position="244"/>
        <end position="463"/>
    </location>
</feature>
<dbReference type="PANTHER" id="PTHR45453">
    <property type="entry name" value="PHOSPHATE REGULON SENSOR PROTEIN PHOR"/>
    <property type="match status" value="1"/>
</dbReference>
<dbReference type="Gene3D" id="3.30.565.10">
    <property type="entry name" value="Histidine kinase-like ATPase, C-terminal domain"/>
    <property type="match status" value="1"/>
</dbReference>
<comment type="catalytic activity">
    <reaction evidence="1">
        <text>ATP + protein L-histidine = ADP + protein N-phospho-L-histidine.</text>
        <dbReference type="EC" id="2.7.13.3"/>
    </reaction>
</comment>
<dbReference type="PANTHER" id="PTHR45453:SF1">
    <property type="entry name" value="PHOSPHATE REGULON SENSOR PROTEIN PHOR"/>
    <property type="match status" value="1"/>
</dbReference>
<sequence>MKDITKLIRRFLGILLLSTILVIILNLLILAVISSSQMGNSRPWTTAKETAEALQKTETGYVLSANMVDKLNRENAWAIYIDNDTLEVKWHTENLPDTVPLQYTISDIASLTRGYIDGYPAFTGESENGLVVVGYPKDQYWKHMYPSWDYELIKNAPYTVLIVVGVNAFLIFLIYMIANTKLLKSVKPITKGIEALPSGEPVYVKEKGLLSGLAAKINQTSDILQRQKRNLQRKETARANWISGVSHDIRTPLSMVMGYAGQIEDNESLPESERKKAQIIRQQSIKMKNLINDLNLASKLEYNMQPIDPKPVNLVAVARQSVVDFINLGMEEKYPIKWNTDEALPACVINGDKELLRRAIGNLITNAQAHNPDGCTISVCARKSGTEYKIIIEDNGIGVTDKKLEKLRTTPHYMMSDSGTAEPRHGLGLLIVGQIVSAHKGTVSFDHGKQGGFAVTMAFPIINKESDELRQQRNITLF</sequence>
<dbReference type="InterPro" id="IPR036890">
    <property type="entry name" value="HATPase_C_sf"/>
</dbReference>
<dbReference type="InterPro" id="IPR003661">
    <property type="entry name" value="HisK_dim/P_dom"/>
</dbReference>
<dbReference type="SUPFAM" id="SSF55874">
    <property type="entry name" value="ATPase domain of HSP90 chaperone/DNA topoisomerase II/histidine kinase"/>
    <property type="match status" value="1"/>
</dbReference>
<dbReference type="PROSITE" id="PS50109">
    <property type="entry name" value="HIS_KIN"/>
    <property type="match status" value="1"/>
</dbReference>
<name>A0A9D1R696_9FIRM</name>
<evidence type="ECO:0000256" key="8">
    <source>
        <dbReference type="SAM" id="Phobius"/>
    </source>
</evidence>
<dbReference type="InterPro" id="IPR003594">
    <property type="entry name" value="HATPase_dom"/>
</dbReference>
<evidence type="ECO:0000256" key="3">
    <source>
        <dbReference type="ARBA" id="ARBA00012438"/>
    </source>
</evidence>
<dbReference type="InterPro" id="IPR005467">
    <property type="entry name" value="His_kinase_dom"/>
</dbReference>
<evidence type="ECO:0000256" key="4">
    <source>
        <dbReference type="ARBA" id="ARBA00022553"/>
    </source>
</evidence>
<dbReference type="InterPro" id="IPR050351">
    <property type="entry name" value="BphY/WalK/GraS-like"/>
</dbReference>
<comment type="caution">
    <text evidence="10">The sequence shown here is derived from an EMBL/GenBank/DDBJ whole genome shotgun (WGS) entry which is preliminary data.</text>
</comment>
<dbReference type="Proteomes" id="UP000824265">
    <property type="component" value="Unassembled WGS sequence"/>
</dbReference>
<proteinExistence type="predicted"/>
<evidence type="ECO:0000313" key="10">
    <source>
        <dbReference type="EMBL" id="HIW82293.1"/>
    </source>
</evidence>
<evidence type="ECO:0000256" key="2">
    <source>
        <dbReference type="ARBA" id="ARBA00004370"/>
    </source>
</evidence>
<evidence type="ECO:0000256" key="5">
    <source>
        <dbReference type="ARBA" id="ARBA00022679"/>
    </source>
</evidence>
<dbReference type="EC" id="2.7.13.3" evidence="3"/>
<organism evidence="10 11">
    <name type="scientific">Candidatus Acetatifactor stercoripullorum</name>
    <dbReference type="NCBI Taxonomy" id="2838414"/>
    <lineage>
        <taxon>Bacteria</taxon>
        <taxon>Bacillati</taxon>
        <taxon>Bacillota</taxon>
        <taxon>Clostridia</taxon>
        <taxon>Lachnospirales</taxon>
        <taxon>Lachnospiraceae</taxon>
        <taxon>Acetatifactor</taxon>
    </lineage>
</organism>
<keyword evidence="8" id="KW-0472">Membrane</keyword>
<dbReference type="SUPFAM" id="SSF47384">
    <property type="entry name" value="Homodimeric domain of signal transducing histidine kinase"/>
    <property type="match status" value="1"/>
</dbReference>
<keyword evidence="8" id="KW-1133">Transmembrane helix</keyword>
<dbReference type="EMBL" id="DXGH01000070">
    <property type="protein sequence ID" value="HIW82293.1"/>
    <property type="molecule type" value="Genomic_DNA"/>
</dbReference>
<feature type="transmembrane region" description="Helical" evidence="8">
    <location>
        <begin position="12"/>
        <end position="33"/>
    </location>
</feature>
<accession>A0A9D1R696</accession>
<evidence type="ECO:0000256" key="7">
    <source>
        <dbReference type="ARBA" id="ARBA00023012"/>
    </source>
</evidence>
<dbReference type="InterPro" id="IPR036097">
    <property type="entry name" value="HisK_dim/P_sf"/>
</dbReference>
<dbReference type="Gene3D" id="1.10.287.130">
    <property type="match status" value="1"/>
</dbReference>
<dbReference type="GO" id="GO:0004721">
    <property type="term" value="F:phosphoprotein phosphatase activity"/>
    <property type="evidence" value="ECO:0007669"/>
    <property type="project" value="TreeGrafter"/>
</dbReference>
<protein>
    <recommendedName>
        <fullName evidence="3">histidine kinase</fullName>
        <ecNumber evidence="3">2.7.13.3</ecNumber>
    </recommendedName>
</protein>